<evidence type="ECO:0000259" key="6">
    <source>
        <dbReference type="Pfam" id="PF00324"/>
    </source>
</evidence>
<evidence type="ECO:0000256" key="3">
    <source>
        <dbReference type="ARBA" id="ARBA00022989"/>
    </source>
</evidence>
<sequence length="101" mass="10975">LLIFVLMPFSLTTLAGPSTLIAVLITFLIVLMSSVHLAEMSCALPKNCVLYQFSFATLGELPAFCAGWTAALDAVCISTILCRAWSDHVVWAPPRCFVQLL</sequence>
<reference evidence="8" key="1">
    <citation type="submission" date="2019-09" db="UniProtKB">
        <authorList>
            <consortium name="WormBaseParasite"/>
        </authorList>
    </citation>
    <scope>IDENTIFICATION</scope>
</reference>
<dbReference type="GO" id="GO:0015171">
    <property type="term" value="F:amino acid transmembrane transporter activity"/>
    <property type="evidence" value="ECO:0007669"/>
    <property type="project" value="TreeGrafter"/>
</dbReference>
<dbReference type="Pfam" id="PF00324">
    <property type="entry name" value="AA_permease"/>
    <property type="match status" value="1"/>
</dbReference>
<keyword evidence="7" id="KW-1185">Reference proteome</keyword>
<proteinExistence type="predicted"/>
<dbReference type="PANTHER" id="PTHR43243">
    <property type="entry name" value="INNER MEMBRANE TRANSPORTER YGJI-RELATED"/>
    <property type="match status" value="1"/>
</dbReference>
<name>A0A183GTX4_HELPZ</name>
<keyword evidence="4 5" id="KW-0472">Membrane</keyword>
<accession>A0A183GTX4</accession>
<evidence type="ECO:0000313" key="8">
    <source>
        <dbReference type="WBParaSite" id="HPBE_0002614401-mRNA-1"/>
    </source>
</evidence>
<dbReference type="InterPro" id="IPR004841">
    <property type="entry name" value="AA-permease/SLC12A_dom"/>
</dbReference>
<keyword evidence="2 5" id="KW-0812">Transmembrane</keyword>
<keyword evidence="3 5" id="KW-1133">Transmembrane helix</keyword>
<comment type="subcellular location">
    <subcellularLocation>
        <location evidence="1">Membrane</location>
        <topology evidence="1">Multi-pass membrane protein</topology>
    </subcellularLocation>
</comment>
<dbReference type="Proteomes" id="UP000050761">
    <property type="component" value="Unassembled WGS sequence"/>
</dbReference>
<feature type="domain" description="Amino acid permease/ SLC12A" evidence="6">
    <location>
        <begin position="4"/>
        <end position="81"/>
    </location>
</feature>
<protein>
    <submittedName>
        <fullName evidence="8">AA_permease domain-containing protein</fullName>
    </submittedName>
</protein>
<evidence type="ECO:0000256" key="2">
    <source>
        <dbReference type="ARBA" id="ARBA00022692"/>
    </source>
</evidence>
<evidence type="ECO:0000256" key="4">
    <source>
        <dbReference type="ARBA" id="ARBA00023136"/>
    </source>
</evidence>
<feature type="transmembrane region" description="Helical" evidence="5">
    <location>
        <begin position="20"/>
        <end position="38"/>
    </location>
</feature>
<evidence type="ECO:0000256" key="1">
    <source>
        <dbReference type="ARBA" id="ARBA00004141"/>
    </source>
</evidence>
<dbReference type="GO" id="GO:0005886">
    <property type="term" value="C:plasma membrane"/>
    <property type="evidence" value="ECO:0007669"/>
    <property type="project" value="TreeGrafter"/>
</dbReference>
<dbReference type="PANTHER" id="PTHR43243:SF20">
    <property type="entry name" value="CATIONIC AMINO ACID TRANSPORTER 3"/>
    <property type="match status" value="1"/>
</dbReference>
<evidence type="ECO:0000313" key="7">
    <source>
        <dbReference type="Proteomes" id="UP000050761"/>
    </source>
</evidence>
<dbReference type="Gene3D" id="1.20.1740.10">
    <property type="entry name" value="Amino acid/polyamine transporter I"/>
    <property type="match status" value="1"/>
</dbReference>
<organism evidence="7 8">
    <name type="scientific">Heligmosomoides polygyrus</name>
    <name type="common">Parasitic roundworm</name>
    <dbReference type="NCBI Taxonomy" id="6339"/>
    <lineage>
        <taxon>Eukaryota</taxon>
        <taxon>Metazoa</taxon>
        <taxon>Ecdysozoa</taxon>
        <taxon>Nematoda</taxon>
        <taxon>Chromadorea</taxon>
        <taxon>Rhabditida</taxon>
        <taxon>Rhabditina</taxon>
        <taxon>Rhabditomorpha</taxon>
        <taxon>Strongyloidea</taxon>
        <taxon>Heligmosomidae</taxon>
        <taxon>Heligmosomoides</taxon>
    </lineage>
</organism>
<evidence type="ECO:0000256" key="5">
    <source>
        <dbReference type="SAM" id="Phobius"/>
    </source>
</evidence>
<dbReference type="AlphaFoldDB" id="A0A183GTX4"/>
<dbReference type="WBParaSite" id="HPBE_0002614401-mRNA-1">
    <property type="protein sequence ID" value="HPBE_0002614401-mRNA-1"/>
    <property type="gene ID" value="HPBE_0002614401"/>
</dbReference>